<dbReference type="KEGG" id="gdi:GDI1868"/>
<organism evidence="2 3">
    <name type="scientific">Gluconacetobacter diazotrophicus (strain ATCC 49037 / DSM 5601 / CCUG 37298 / CIP 103539 / LMG 7603 / PAl5)</name>
    <dbReference type="NCBI Taxonomy" id="272568"/>
    <lineage>
        <taxon>Bacteria</taxon>
        <taxon>Pseudomonadati</taxon>
        <taxon>Pseudomonadota</taxon>
        <taxon>Alphaproteobacteria</taxon>
        <taxon>Acetobacterales</taxon>
        <taxon>Acetobacteraceae</taxon>
        <taxon>Gluconacetobacter</taxon>
    </lineage>
</organism>
<reference evidence="2 3" key="1">
    <citation type="journal article" date="2009" name="BMC Genomics">
        <title>Complete genome sequence of the sugarcane nitrogen-fixing endophyte Gluconacetobacter diazotrophicus Pal5.</title>
        <authorList>
            <person name="Bertalan M."/>
            <person name="Albano R."/>
            <person name="Padua V."/>
            <person name="Rouws L."/>
            <person name="Rojas C."/>
            <person name="Hemerly A."/>
            <person name="Teixeira K."/>
            <person name="Schwab S."/>
            <person name="Araujo J."/>
            <person name="Oliveira A."/>
            <person name="Franca L."/>
            <person name="Magalhaes V."/>
            <person name="Alqueres S."/>
            <person name="Cardoso A."/>
            <person name="Almeida W."/>
            <person name="Loureiro M.M."/>
            <person name="Nogueira E."/>
            <person name="Cidade D."/>
            <person name="Oliveira D."/>
            <person name="Simao T."/>
            <person name="Macedo J."/>
            <person name="Valadao A."/>
            <person name="Dreschsel M."/>
            <person name="Freitas F."/>
            <person name="Vidal M."/>
            <person name="Guedes H."/>
            <person name="Rodrigues E."/>
            <person name="Meneses C."/>
            <person name="Brioso P."/>
            <person name="Pozzer L."/>
            <person name="Figueiredo D."/>
            <person name="Montano H."/>
            <person name="Junior J."/>
            <person name="Filho G."/>
            <person name="Flores V."/>
            <person name="Ferreira B."/>
            <person name="Branco A."/>
            <person name="Gonzalez P."/>
            <person name="Guillobel H."/>
            <person name="Lemos M."/>
            <person name="Seibel L."/>
            <person name="Macedo J."/>
            <person name="Alves-Ferreira M."/>
            <person name="Sachetto-Martins G."/>
            <person name="Coelho A."/>
            <person name="Santos E."/>
            <person name="Amaral G."/>
            <person name="Neves A."/>
            <person name="Pacheco A.B."/>
            <person name="Carvalho D."/>
            <person name="Lery L."/>
            <person name="Bisch P."/>
            <person name="Rossle S.C."/>
            <person name="Urmenyi T."/>
            <person name="Kruger W.V."/>
            <person name="Martins O."/>
            <person name="Baldani J.I."/>
            <person name="Ferreira P.C."/>
        </authorList>
    </citation>
    <scope>NUCLEOTIDE SEQUENCE [LARGE SCALE GENOMIC DNA]</scope>
    <source>
        <strain evidence="3">ATCC 49037 / DSM 5601 / CCUG 37298 / CIP 103539 / LMG 7603 / PAl5</strain>
    </source>
</reference>
<dbReference type="EMBL" id="AM889285">
    <property type="protein sequence ID" value="CAP55811.1"/>
    <property type="molecule type" value="Genomic_DNA"/>
</dbReference>
<dbReference type="AlphaFoldDB" id="A9HIT2"/>
<feature type="region of interest" description="Disordered" evidence="1">
    <location>
        <begin position="1"/>
        <end position="51"/>
    </location>
</feature>
<proteinExistence type="predicted"/>
<sequence length="51" mass="5754">MLPFVISPKPFPKNEGQDRKYPVETRPGYTRYAHRSSGCGGMRNRTTGITP</sequence>
<name>A9HIT2_GLUDA</name>
<protein>
    <submittedName>
        <fullName evidence="2">Uncharacterized protein</fullName>
    </submittedName>
</protein>
<keyword evidence="3" id="KW-1185">Reference proteome</keyword>
<evidence type="ECO:0000313" key="3">
    <source>
        <dbReference type="Proteomes" id="UP000001176"/>
    </source>
</evidence>
<dbReference type="Proteomes" id="UP000001176">
    <property type="component" value="Chromosome"/>
</dbReference>
<evidence type="ECO:0000256" key="1">
    <source>
        <dbReference type="SAM" id="MobiDB-lite"/>
    </source>
</evidence>
<gene>
    <name evidence="2" type="ordered locus">GDI1868</name>
</gene>
<evidence type="ECO:0000313" key="2">
    <source>
        <dbReference type="EMBL" id="CAP55811.1"/>
    </source>
</evidence>
<accession>A9HIT2</accession>